<dbReference type="GO" id="GO:0005829">
    <property type="term" value="C:cytosol"/>
    <property type="evidence" value="ECO:0007669"/>
    <property type="project" value="TreeGrafter"/>
</dbReference>
<name>A0A6P6RWY4_9EIME</name>
<dbReference type="InterPro" id="IPR036219">
    <property type="entry name" value="eEF-1beta-like_sf"/>
</dbReference>
<dbReference type="Gene3D" id="1.20.1050.130">
    <property type="match status" value="1"/>
</dbReference>
<dbReference type="GO" id="GO:0005853">
    <property type="term" value="C:eukaryotic translation elongation factor 1 complex"/>
    <property type="evidence" value="ECO:0007669"/>
    <property type="project" value="InterPro"/>
</dbReference>
<organism evidence="6 7">
    <name type="scientific">Cyclospora cayetanensis</name>
    <dbReference type="NCBI Taxonomy" id="88456"/>
    <lineage>
        <taxon>Eukaryota</taxon>
        <taxon>Sar</taxon>
        <taxon>Alveolata</taxon>
        <taxon>Apicomplexa</taxon>
        <taxon>Conoidasida</taxon>
        <taxon>Coccidia</taxon>
        <taxon>Eucoccidiorida</taxon>
        <taxon>Eimeriorina</taxon>
        <taxon>Eimeriidae</taxon>
        <taxon>Cyclospora</taxon>
    </lineage>
</organism>
<comment type="similarity">
    <text evidence="1">Belongs to the EF-1-beta/EF-1-delta family.</text>
</comment>
<keyword evidence="2 7" id="KW-0251">Elongation factor</keyword>
<evidence type="ECO:0000256" key="2">
    <source>
        <dbReference type="ARBA" id="ARBA00022768"/>
    </source>
</evidence>
<dbReference type="InterPro" id="IPR049720">
    <property type="entry name" value="EF1B_bsu/dsu"/>
</dbReference>
<dbReference type="RefSeq" id="XP_026192014.1">
    <property type="nucleotide sequence ID" value="XM_026336229.1"/>
</dbReference>
<evidence type="ECO:0000256" key="1">
    <source>
        <dbReference type="ARBA" id="ARBA00007411"/>
    </source>
</evidence>
<evidence type="ECO:0000259" key="5">
    <source>
        <dbReference type="SMART" id="SM00888"/>
    </source>
</evidence>
<dbReference type="SMART" id="SM00888">
    <property type="entry name" value="EF1_GNE"/>
    <property type="match status" value="1"/>
</dbReference>
<feature type="domain" description="Translation elongation factor EF1B beta/delta subunit guanine nucleotide exchange" evidence="5">
    <location>
        <begin position="124"/>
        <end position="238"/>
    </location>
</feature>
<dbReference type="OrthoDB" id="331763at2759"/>
<keyword evidence="3" id="KW-0648">Protein biosynthesis</keyword>
<dbReference type="PANTHER" id="PTHR11595:SF21">
    <property type="entry name" value="ELONGATION FACTOR 1-BETA"/>
    <property type="match status" value="1"/>
</dbReference>
<sequence length="238" mass="26623">MTVPEFGNLRSDAGLEKLNAYLAPRSYISGYTATQDDVATAAKMLGAPSAAKLPHAFRWYKHITSFHQNEQASWPKGSLKQEAKQQDDDDFDLFGDDDEAELEKLKAKKKEETAGKKKKEVINKSSLVIEVKPASADSDLDEIVRLAKDITMEGLTWGEAVKKVPVAFGLYKLQLSCVILDDLVNTTEITDQLEALGMNEEQKEQLRKRQEGEEEEEDEDEEPEGLVQSAEIVSFNKL</sequence>
<evidence type="ECO:0000313" key="7">
    <source>
        <dbReference type="RefSeq" id="XP_026192014.1"/>
    </source>
</evidence>
<feature type="compositionally biased region" description="Basic and acidic residues" evidence="4">
    <location>
        <begin position="200"/>
        <end position="211"/>
    </location>
</feature>
<dbReference type="GeneID" id="34620603"/>
<protein>
    <submittedName>
        <fullName evidence="7">Elongation factor 1-beta</fullName>
    </submittedName>
</protein>
<proteinExistence type="inferred from homology"/>
<evidence type="ECO:0000256" key="4">
    <source>
        <dbReference type="SAM" id="MobiDB-lite"/>
    </source>
</evidence>
<keyword evidence="6" id="KW-1185">Reference proteome</keyword>
<feature type="region of interest" description="Disordered" evidence="4">
    <location>
        <begin position="196"/>
        <end position="227"/>
    </location>
</feature>
<gene>
    <name evidence="7" type="primary">LOC34620603</name>
</gene>
<dbReference type="SUPFAM" id="SSF54984">
    <property type="entry name" value="eEF-1beta-like"/>
    <property type="match status" value="1"/>
</dbReference>
<dbReference type="SUPFAM" id="SSF47616">
    <property type="entry name" value="GST C-terminal domain-like"/>
    <property type="match status" value="1"/>
</dbReference>
<dbReference type="CDD" id="cd10308">
    <property type="entry name" value="GST_C_eEF1b_like"/>
    <property type="match status" value="1"/>
</dbReference>
<evidence type="ECO:0000256" key="3">
    <source>
        <dbReference type="ARBA" id="ARBA00022917"/>
    </source>
</evidence>
<dbReference type="InterPro" id="IPR014038">
    <property type="entry name" value="EF1B_bsu/dsu_GNE"/>
</dbReference>
<dbReference type="InterPro" id="IPR036282">
    <property type="entry name" value="Glutathione-S-Trfase_C_sf"/>
</dbReference>
<dbReference type="Gene3D" id="3.30.70.60">
    <property type="match status" value="1"/>
</dbReference>
<dbReference type="CDD" id="cd00292">
    <property type="entry name" value="EF1B"/>
    <property type="match status" value="1"/>
</dbReference>
<dbReference type="Pfam" id="PF00736">
    <property type="entry name" value="EF1_GNE"/>
    <property type="match status" value="1"/>
</dbReference>
<dbReference type="GO" id="GO:0005085">
    <property type="term" value="F:guanyl-nucleotide exchange factor activity"/>
    <property type="evidence" value="ECO:0007669"/>
    <property type="project" value="TreeGrafter"/>
</dbReference>
<dbReference type="AlphaFoldDB" id="A0A6P6RWY4"/>
<dbReference type="FunFam" id="3.30.70.60:FF:000001">
    <property type="entry name" value="Elongation factor 1-beta 1 like"/>
    <property type="match status" value="1"/>
</dbReference>
<dbReference type="Proteomes" id="UP000515125">
    <property type="component" value="Unplaced"/>
</dbReference>
<accession>A0A6P6RWY4</accession>
<dbReference type="GO" id="GO:0003746">
    <property type="term" value="F:translation elongation factor activity"/>
    <property type="evidence" value="ECO:0007669"/>
    <property type="project" value="UniProtKB-KW"/>
</dbReference>
<dbReference type="PROSITE" id="PS00824">
    <property type="entry name" value="EF1BD_1"/>
    <property type="match status" value="1"/>
</dbReference>
<reference evidence="7" key="1">
    <citation type="submission" date="2025-08" db="UniProtKB">
        <authorList>
            <consortium name="RefSeq"/>
        </authorList>
    </citation>
    <scope>IDENTIFICATION</scope>
</reference>
<dbReference type="PANTHER" id="PTHR11595">
    <property type="entry name" value="EF-HAND AND COILED-COIL DOMAIN-CONTAINING FAMILY MEMBER"/>
    <property type="match status" value="1"/>
</dbReference>
<dbReference type="InterPro" id="IPR001326">
    <property type="entry name" value="Transl_elong_EF1B_B/D_CS"/>
</dbReference>
<dbReference type="InterPro" id="IPR014717">
    <property type="entry name" value="Transl_elong_EF1B/ribsomal_bS6"/>
</dbReference>
<feature type="compositionally biased region" description="Acidic residues" evidence="4">
    <location>
        <begin position="212"/>
        <end position="224"/>
    </location>
</feature>
<evidence type="ECO:0000313" key="6">
    <source>
        <dbReference type="Proteomes" id="UP000515125"/>
    </source>
</evidence>